<dbReference type="GO" id="GO:0009507">
    <property type="term" value="C:chloroplast"/>
    <property type="evidence" value="ECO:0007669"/>
    <property type="project" value="UniProtKB-ARBA"/>
</dbReference>
<protein>
    <recommendedName>
        <fullName evidence="3">AMP-activated protein kinase glycogen-binding domain-containing protein</fullName>
    </recommendedName>
</protein>
<keyword evidence="5" id="KW-1185">Reference proteome</keyword>
<feature type="region of interest" description="Disordered" evidence="2">
    <location>
        <begin position="596"/>
        <end position="626"/>
    </location>
</feature>
<dbReference type="AlphaFoldDB" id="A0A540NPX0"/>
<feature type="compositionally biased region" description="Basic residues" evidence="2">
    <location>
        <begin position="674"/>
        <end position="688"/>
    </location>
</feature>
<dbReference type="SUPFAM" id="SSF81296">
    <property type="entry name" value="E set domains"/>
    <property type="match status" value="1"/>
</dbReference>
<reference evidence="4 5" key="1">
    <citation type="journal article" date="2019" name="G3 (Bethesda)">
        <title>Sequencing of a Wild Apple (Malus baccata) Genome Unravels the Differences Between Cultivated and Wild Apple Species Regarding Disease Resistance and Cold Tolerance.</title>
        <authorList>
            <person name="Chen X."/>
        </authorList>
    </citation>
    <scope>NUCLEOTIDE SEQUENCE [LARGE SCALE GENOMIC DNA]</scope>
    <source>
        <strain evidence="5">cv. Shandingzi</strain>
        <tissue evidence="4">Leaves</tissue>
    </source>
</reference>
<feature type="region of interest" description="Disordered" evidence="2">
    <location>
        <begin position="222"/>
        <end position="257"/>
    </location>
</feature>
<dbReference type="CDD" id="cd02859">
    <property type="entry name" value="E_set_AMPKbeta_like_N"/>
    <property type="match status" value="1"/>
</dbReference>
<dbReference type="Proteomes" id="UP000315295">
    <property type="component" value="Unassembled WGS sequence"/>
</dbReference>
<dbReference type="PANTHER" id="PTHR47434">
    <property type="entry name" value="PROTEIN PTST HOMOLOG 3, CHLOROPLASTIC"/>
    <property type="match status" value="1"/>
</dbReference>
<dbReference type="InterPro" id="IPR014756">
    <property type="entry name" value="Ig_E-set"/>
</dbReference>
<proteinExistence type="predicted"/>
<evidence type="ECO:0000313" key="4">
    <source>
        <dbReference type="EMBL" id="TQE13075.1"/>
    </source>
</evidence>
<feature type="coiled-coil region" evidence="1">
    <location>
        <begin position="465"/>
        <end position="506"/>
    </location>
</feature>
<evidence type="ECO:0000313" key="5">
    <source>
        <dbReference type="Proteomes" id="UP000315295"/>
    </source>
</evidence>
<comment type="caution">
    <text evidence="4">The sequence shown here is derived from an EMBL/GenBank/DDBJ whole genome shotgun (WGS) entry which is preliminary data.</text>
</comment>
<sequence length="695" mass="77106">MAATVSHLPAFLSVFSQKNLFLVDPQHQSTLRFTAQQRRPEPPHFTLQASSVKKKTSRKVKSNAELCNELRQFLTAVGLPECHVPSLKELSQRGRDDLANIVRRRGYKLIRELLADSSKKDTIGKADNVFAGIQDAIDDRKKIVTGQDQEVNDSVEDFSSSIEVSVLETNSGSLISHPDPSCYDSGCLTVESSADLYNLEGHSEKVDNVNGSGSVPTKFSVMENQSRSSEIGPPFNSDIDSNTPSEISTPSSLGEPDDLSLPTTVHIKEANTCSSSNVGLDLNSDGCPGMPVEPADGLSFDEKVLVICQDGKVDNMIDEDSSSAVVSGLEDHSSSNLESSHNFDYHYPPLESPPNLSLKEKVANFMQNGDLDAVEDNVYGVVTENNAEEIKGRFGNTEEVQLRTPSSGHSKNVLDGRDATMAVDPSLRDDSSPAEGLSSLYDKDLDVKTNERDYELDVSHLKFMLHQKEIELSLLKEQIKKEQLALSNLQTKAEMAISKAQKLVSEKDAELLAAEESLSGLVEVEIQYEGDGEIVEVTGSFNGWHHQIKMDPESSSSIIEPLRKPKLWSTMLWLYPGTYEIKFIVDGQWKIDPQRESVTRGKEAKVKLKQPKPMPSEQESELKKRQAGKVKDLYGLIPRNERLDILITTAEAKGSRESHEQDNQQSIGNQRENKGKHRETWHKRPKRHPLTDSQN</sequence>
<feature type="domain" description="AMP-activated protein kinase glycogen-binding" evidence="3">
    <location>
        <begin position="523"/>
        <end position="599"/>
    </location>
</feature>
<dbReference type="PANTHER" id="PTHR47434:SF2">
    <property type="entry name" value="PROTEIN PTST HOMOLOG 3, CHLOROPLASTIC"/>
    <property type="match status" value="1"/>
</dbReference>
<dbReference type="Gene3D" id="2.60.40.10">
    <property type="entry name" value="Immunoglobulins"/>
    <property type="match status" value="1"/>
</dbReference>
<gene>
    <name evidence="4" type="ORF">C1H46_001159</name>
</gene>
<dbReference type="Pfam" id="PF16561">
    <property type="entry name" value="AMPK1_CBM"/>
    <property type="match status" value="1"/>
</dbReference>
<dbReference type="EMBL" id="VIEB01000013">
    <property type="protein sequence ID" value="TQE13075.1"/>
    <property type="molecule type" value="Genomic_DNA"/>
</dbReference>
<feature type="compositionally biased region" description="Basic and acidic residues" evidence="2">
    <location>
        <begin position="596"/>
        <end position="606"/>
    </location>
</feature>
<keyword evidence="1" id="KW-0175">Coiled coil</keyword>
<name>A0A540NPX0_MALBA</name>
<feature type="compositionally biased region" description="Polar residues" evidence="2">
    <location>
        <begin position="238"/>
        <end position="252"/>
    </location>
</feature>
<evidence type="ECO:0000256" key="1">
    <source>
        <dbReference type="SAM" id="Coils"/>
    </source>
</evidence>
<evidence type="ECO:0000256" key="2">
    <source>
        <dbReference type="SAM" id="MobiDB-lite"/>
    </source>
</evidence>
<feature type="region of interest" description="Disordered" evidence="2">
    <location>
        <begin position="648"/>
        <end position="695"/>
    </location>
</feature>
<dbReference type="InterPro" id="IPR032640">
    <property type="entry name" value="AMPK1_CBM"/>
</dbReference>
<dbReference type="InterPro" id="IPR013783">
    <property type="entry name" value="Ig-like_fold"/>
</dbReference>
<evidence type="ECO:0000259" key="3">
    <source>
        <dbReference type="Pfam" id="PF16561"/>
    </source>
</evidence>
<accession>A0A540NPX0</accession>
<organism evidence="4 5">
    <name type="scientific">Malus baccata</name>
    <name type="common">Siberian crab apple</name>
    <name type="synonym">Pyrus baccata</name>
    <dbReference type="NCBI Taxonomy" id="106549"/>
    <lineage>
        <taxon>Eukaryota</taxon>
        <taxon>Viridiplantae</taxon>
        <taxon>Streptophyta</taxon>
        <taxon>Embryophyta</taxon>
        <taxon>Tracheophyta</taxon>
        <taxon>Spermatophyta</taxon>
        <taxon>Magnoliopsida</taxon>
        <taxon>eudicotyledons</taxon>
        <taxon>Gunneridae</taxon>
        <taxon>Pentapetalae</taxon>
        <taxon>rosids</taxon>
        <taxon>fabids</taxon>
        <taxon>Rosales</taxon>
        <taxon>Rosaceae</taxon>
        <taxon>Amygdaloideae</taxon>
        <taxon>Maleae</taxon>
        <taxon>Malus</taxon>
    </lineage>
</organism>
<feature type="compositionally biased region" description="Basic and acidic residues" evidence="2">
    <location>
        <begin position="653"/>
        <end position="662"/>
    </location>
</feature>